<protein>
    <submittedName>
        <fullName evidence="1">Uncharacterized protein</fullName>
    </submittedName>
</protein>
<name>A0AAN4Z4P8_9BILA</name>
<gene>
    <name evidence="1" type="ORF">PMAYCL1PPCAC_04171</name>
</gene>
<evidence type="ECO:0000313" key="2">
    <source>
        <dbReference type="Proteomes" id="UP001328107"/>
    </source>
</evidence>
<reference evidence="2" key="1">
    <citation type="submission" date="2022-10" db="EMBL/GenBank/DDBJ databases">
        <title>Genome assembly of Pristionchus species.</title>
        <authorList>
            <person name="Yoshida K."/>
            <person name="Sommer R.J."/>
        </authorList>
    </citation>
    <scope>NUCLEOTIDE SEQUENCE [LARGE SCALE GENOMIC DNA]</scope>
    <source>
        <strain evidence="2">RS5460</strain>
    </source>
</reference>
<organism evidence="1 2">
    <name type="scientific">Pristionchus mayeri</name>
    <dbReference type="NCBI Taxonomy" id="1317129"/>
    <lineage>
        <taxon>Eukaryota</taxon>
        <taxon>Metazoa</taxon>
        <taxon>Ecdysozoa</taxon>
        <taxon>Nematoda</taxon>
        <taxon>Chromadorea</taxon>
        <taxon>Rhabditida</taxon>
        <taxon>Rhabditina</taxon>
        <taxon>Diplogasteromorpha</taxon>
        <taxon>Diplogasteroidea</taxon>
        <taxon>Neodiplogasteridae</taxon>
        <taxon>Pristionchus</taxon>
    </lineage>
</organism>
<proteinExistence type="predicted"/>
<accession>A0AAN4Z4P8</accession>
<dbReference type="Proteomes" id="UP001328107">
    <property type="component" value="Unassembled WGS sequence"/>
</dbReference>
<feature type="non-terminal residue" evidence="1">
    <location>
        <position position="1"/>
    </location>
</feature>
<evidence type="ECO:0000313" key="1">
    <source>
        <dbReference type="EMBL" id="GMR33976.1"/>
    </source>
</evidence>
<comment type="caution">
    <text evidence="1">The sequence shown here is derived from an EMBL/GenBank/DDBJ whole genome shotgun (WGS) entry which is preliminary data.</text>
</comment>
<dbReference type="EMBL" id="BTRK01000001">
    <property type="protein sequence ID" value="GMR33976.1"/>
    <property type="molecule type" value="Genomic_DNA"/>
</dbReference>
<dbReference type="AlphaFoldDB" id="A0AAN4Z4P8"/>
<keyword evidence="2" id="KW-1185">Reference proteome</keyword>
<sequence>HTTAPPTPLPLPYVASNFRRIITVGLNGADQSKAYPNSSISITDFSRPQVISCMIDRLWGNILDDSLLSCAN</sequence>